<dbReference type="InterPro" id="IPR019952">
    <property type="entry name" value="F420_OxRdatse_Rv1855c_pred"/>
</dbReference>
<name>A0A927N504_9ACTN</name>
<evidence type="ECO:0000313" key="7">
    <source>
        <dbReference type="Proteomes" id="UP000638648"/>
    </source>
</evidence>
<gene>
    <name evidence="6" type="ORF">HEB94_008675</name>
</gene>
<dbReference type="InterPro" id="IPR011251">
    <property type="entry name" value="Luciferase-like_dom"/>
</dbReference>
<dbReference type="GO" id="GO:0008726">
    <property type="term" value="F:alkanesulfonate monooxygenase activity"/>
    <property type="evidence" value="ECO:0007669"/>
    <property type="project" value="TreeGrafter"/>
</dbReference>
<comment type="caution">
    <text evidence="6">The sequence shown here is derived from an EMBL/GenBank/DDBJ whole genome shotgun (WGS) entry which is preliminary data.</text>
</comment>
<reference evidence="6" key="1">
    <citation type="submission" date="2020-10" db="EMBL/GenBank/DDBJ databases">
        <title>Sequencing the genomes of 1000 actinobacteria strains.</title>
        <authorList>
            <person name="Klenk H.-P."/>
        </authorList>
    </citation>
    <scope>NUCLEOTIDE SEQUENCE</scope>
    <source>
        <strain evidence="6">DSM 45354</strain>
    </source>
</reference>
<dbReference type="Proteomes" id="UP000638648">
    <property type="component" value="Unassembled WGS sequence"/>
</dbReference>
<evidence type="ECO:0000256" key="1">
    <source>
        <dbReference type="ARBA" id="ARBA00022630"/>
    </source>
</evidence>
<dbReference type="PANTHER" id="PTHR42847:SF8">
    <property type="entry name" value="CONSERVED PROTEIN"/>
    <property type="match status" value="1"/>
</dbReference>
<keyword evidence="4" id="KW-0503">Monooxygenase</keyword>
<dbReference type="InterPro" id="IPR050172">
    <property type="entry name" value="SsuD_RutA_monooxygenase"/>
</dbReference>
<keyword evidence="1" id="KW-0285">Flavoprotein</keyword>
<dbReference type="PANTHER" id="PTHR42847">
    <property type="entry name" value="ALKANESULFONATE MONOOXYGENASE"/>
    <property type="match status" value="1"/>
</dbReference>
<dbReference type="NCBIfam" id="TIGR03560">
    <property type="entry name" value="F420_Rv1855c"/>
    <property type="match status" value="1"/>
</dbReference>
<dbReference type="InterPro" id="IPR036661">
    <property type="entry name" value="Luciferase-like_sf"/>
</dbReference>
<dbReference type="Pfam" id="PF00296">
    <property type="entry name" value="Bac_luciferase"/>
    <property type="match status" value="1"/>
</dbReference>
<evidence type="ECO:0000313" key="6">
    <source>
        <dbReference type="EMBL" id="MBE1611827.1"/>
    </source>
</evidence>
<sequence length="306" mass="33855">MKAGIDVAVFNWPGGPARIGPMLLEIGRVTEQAGMDSLTLMDHYFQLESSLGRTEDPMLEGYTTLGFLAAATSTVRLHLLVTGTTYRHPGLLAKIVSTLDVLSGGRAVLGIGAGWYEREHRALGVPFPPTAERLERLEETLRIVLQMWSDDNGPFQGRHYQLAETINSPQPLHRPHPPIMIGGGGERRTLRLVAKYADCWNHFDPEGSLDTLRHKLGVLREHCEREGRDFDAIEKSVVWTGELPVGHARVREFLATMRSYVDLGITDVRFVPRGPDPAADIATMGEELMPELAELNPASSPPRLNP</sequence>
<dbReference type="RefSeq" id="WP_192754981.1">
    <property type="nucleotide sequence ID" value="NZ_BAABJL010000176.1"/>
</dbReference>
<evidence type="ECO:0000259" key="5">
    <source>
        <dbReference type="Pfam" id="PF00296"/>
    </source>
</evidence>
<dbReference type="Gene3D" id="3.20.20.30">
    <property type="entry name" value="Luciferase-like domain"/>
    <property type="match status" value="1"/>
</dbReference>
<keyword evidence="2" id="KW-0288">FMN</keyword>
<dbReference type="EMBL" id="JADBEM010000001">
    <property type="protein sequence ID" value="MBE1611827.1"/>
    <property type="molecule type" value="Genomic_DNA"/>
</dbReference>
<organism evidence="6 7">
    <name type="scientific">Actinopolymorpha pittospori</name>
    <dbReference type="NCBI Taxonomy" id="648752"/>
    <lineage>
        <taxon>Bacteria</taxon>
        <taxon>Bacillati</taxon>
        <taxon>Actinomycetota</taxon>
        <taxon>Actinomycetes</taxon>
        <taxon>Propionibacteriales</taxon>
        <taxon>Actinopolymorphaceae</taxon>
        <taxon>Actinopolymorpha</taxon>
    </lineage>
</organism>
<feature type="domain" description="Luciferase-like" evidence="5">
    <location>
        <begin position="23"/>
        <end position="234"/>
    </location>
</feature>
<keyword evidence="3" id="KW-0560">Oxidoreductase</keyword>
<evidence type="ECO:0000256" key="4">
    <source>
        <dbReference type="ARBA" id="ARBA00023033"/>
    </source>
</evidence>
<dbReference type="SUPFAM" id="SSF51679">
    <property type="entry name" value="Bacterial luciferase-like"/>
    <property type="match status" value="1"/>
</dbReference>
<proteinExistence type="predicted"/>
<keyword evidence="7" id="KW-1185">Reference proteome</keyword>
<accession>A0A927N504</accession>
<dbReference type="AlphaFoldDB" id="A0A927N504"/>
<evidence type="ECO:0000256" key="2">
    <source>
        <dbReference type="ARBA" id="ARBA00022643"/>
    </source>
</evidence>
<dbReference type="GO" id="GO:0046306">
    <property type="term" value="P:alkanesulfonate catabolic process"/>
    <property type="evidence" value="ECO:0007669"/>
    <property type="project" value="TreeGrafter"/>
</dbReference>
<protein>
    <submittedName>
        <fullName evidence="6">F420-dependent oxidoreductase-like protein</fullName>
    </submittedName>
</protein>
<evidence type="ECO:0000256" key="3">
    <source>
        <dbReference type="ARBA" id="ARBA00023002"/>
    </source>
</evidence>